<dbReference type="OrthoDB" id="444255at2759"/>
<dbReference type="Pfam" id="PF04991">
    <property type="entry name" value="LicD"/>
    <property type="match status" value="1"/>
</dbReference>
<feature type="transmembrane region" description="Helical" evidence="1">
    <location>
        <begin position="5"/>
        <end position="24"/>
    </location>
</feature>
<dbReference type="AlphaFoldDB" id="V3ZTB4"/>
<proteinExistence type="predicted"/>
<dbReference type="CTD" id="20232731"/>
<dbReference type="InterPro" id="IPR007074">
    <property type="entry name" value="LicD/FKTN/FKRP_NTP_transf"/>
</dbReference>
<dbReference type="GeneID" id="20232731"/>
<dbReference type="OMA" id="KEWTATY"/>
<gene>
    <name evidence="4" type="ORF">LOTGIDRAFT_127610</name>
</gene>
<evidence type="ECO:0000256" key="1">
    <source>
        <dbReference type="SAM" id="Phobius"/>
    </source>
</evidence>
<dbReference type="STRING" id="225164.V3ZTB4"/>
<accession>V3ZTB4</accession>
<dbReference type="InterPro" id="IPR052613">
    <property type="entry name" value="LicD_transferase"/>
</dbReference>
<dbReference type="PANTHER" id="PTHR13627">
    <property type="entry name" value="FUKUTIN RELATED PROTEIN"/>
    <property type="match status" value="1"/>
</dbReference>
<keyword evidence="1" id="KW-0812">Transmembrane</keyword>
<evidence type="ECO:0008006" key="6">
    <source>
        <dbReference type="Google" id="ProtNLM"/>
    </source>
</evidence>
<dbReference type="InterPro" id="IPR055105">
    <property type="entry name" value="FKRP_N"/>
</dbReference>
<name>V3ZTB4_LOTGI</name>
<evidence type="ECO:0000313" key="5">
    <source>
        <dbReference type="Proteomes" id="UP000030746"/>
    </source>
</evidence>
<dbReference type="PANTHER" id="PTHR13627:SF31">
    <property type="entry name" value="RIBITOL 5-PHOSPHATE TRANSFERASE FKRP"/>
    <property type="match status" value="1"/>
</dbReference>
<evidence type="ECO:0000259" key="3">
    <source>
        <dbReference type="Pfam" id="PF22921"/>
    </source>
</evidence>
<dbReference type="GO" id="GO:0005794">
    <property type="term" value="C:Golgi apparatus"/>
    <property type="evidence" value="ECO:0007669"/>
    <property type="project" value="TreeGrafter"/>
</dbReference>
<feature type="domain" description="FKRP stem" evidence="3">
    <location>
        <begin position="45"/>
        <end position="273"/>
    </location>
</feature>
<evidence type="ECO:0000259" key="2">
    <source>
        <dbReference type="Pfam" id="PF04991"/>
    </source>
</evidence>
<dbReference type="Pfam" id="PF22921">
    <property type="entry name" value="FKRP_N"/>
    <property type="match status" value="1"/>
</dbReference>
<keyword evidence="1" id="KW-1133">Transmembrane helix</keyword>
<dbReference type="Proteomes" id="UP000030746">
    <property type="component" value="Unassembled WGS sequence"/>
</dbReference>
<dbReference type="RefSeq" id="XP_009061798.1">
    <property type="nucleotide sequence ID" value="XM_009063550.1"/>
</dbReference>
<evidence type="ECO:0000313" key="4">
    <source>
        <dbReference type="EMBL" id="ESO87607.1"/>
    </source>
</evidence>
<protein>
    <recommendedName>
        <fullName evidence="6">Ribitol-5-phosphate transferase</fullName>
    </recommendedName>
</protein>
<dbReference type="HOGENOM" id="CLU_041755_1_0_1"/>
<keyword evidence="5" id="KW-1185">Reference proteome</keyword>
<keyword evidence="1" id="KW-0472">Membrane</keyword>
<sequence length="487" mass="57188">MRSRYFIVVSFFLLNILTICYLFFLQNTQLQPCPVSDNIILDKKYKLTVILREFEDHKNNIAETVKLLLELSEELNVVVIGDNLPYPPIGLKESSRFHVISLEPHLFTPLTNSRPEQVIDSEFVLLLPDSTMISSFSDITNAMQQLSDVYNSLAIPLANERLMCNILKFDVKKWFLVYSDSDQTNCDIVIGNHAILTKSETLFKFSHPFTRPIFSSFYIQNSLTNFKTKLYDKMRLNILKEIFQDPHEKWKHKKYEELRQKAMYKSLGIKLVKYGERRKEWYGCSKETTRCFDTVVNDMPEYLYQGRWTPPCCLRALKQTYQHVLNVLTKCKVRFWLEGGSLLGAVRQGNIIPWDYDIDIGLYKDDLSKCEQFQKVSKKSFIDEGDFLWEKAIEGDFFRVQYSESNRLHVDMFPFYSRDGVMTKDTWMKTHRQDTEFPERFLKPLTSISFLGIESPAPNNVKEFLEFKFGKGVIENPKYPNMNDPIK</sequence>
<dbReference type="EMBL" id="KB202883">
    <property type="protein sequence ID" value="ESO87607.1"/>
    <property type="molecule type" value="Genomic_DNA"/>
</dbReference>
<feature type="domain" description="LicD/FKTN/FKRP nucleotidyltransferase" evidence="2">
    <location>
        <begin position="332"/>
        <end position="372"/>
    </location>
</feature>
<organism evidence="4 5">
    <name type="scientific">Lottia gigantea</name>
    <name type="common">Giant owl limpet</name>
    <dbReference type="NCBI Taxonomy" id="225164"/>
    <lineage>
        <taxon>Eukaryota</taxon>
        <taxon>Metazoa</taxon>
        <taxon>Spiralia</taxon>
        <taxon>Lophotrochozoa</taxon>
        <taxon>Mollusca</taxon>
        <taxon>Gastropoda</taxon>
        <taxon>Patellogastropoda</taxon>
        <taxon>Lottioidea</taxon>
        <taxon>Lottiidae</taxon>
        <taxon>Lottia</taxon>
    </lineage>
</organism>
<reference evidence="4 5" key="1">
    <citation type="journal article" date="2013" name="Nature">
        <title>Insights into bilaterian evolution from three spiralian genomes.</title>
        <authorList>
            <person name="Simakov O."/>
            <person name="Marletaz F."/>
            <person name="Cho S.J."/>
            <person name="Edsinger-Gonzales E."/>
            <person name="Havlak P."/>
            <person name="Hellsten U."/>
            <person name="Kuo D.H."/>
            <person name="Larsson T."/>
            <person name="Lv J."/>
            <person name="Arendt D."/>
            <person name="Savage R."/>
            <person name="Osoegawa K."/>
            <person name="de Jong P."/>
            <person name="Grimwood J."/>
            <person name="Chapman J.A."/>
            <person name="Shapiro H."/>
            <person name="Aerts A."/>
            <person name="Otillar R.P."/>
            <person name="Terry A.Y."/>
            <person name="Boore J.L."/>
            <person name="Grigoriev I.V."/>
            <person name="Lindberg D.R."/>
            <person name="Seaver E.C."/>
            <person name="Weisblat D.A."/>
            <person name="Putnam N.H."/>
            <person name="Rokhsar D.S."/>
        </authorList>
    </citation>
    <scope>NUCLEOTIDE SEQUENCE [LARGE SCALE GENOMIC DNA]</scope>
</reference>
<dbReference type="KEGG" id="lgi:LOTGIDRAFT_127610"/>
<dbReference type="GO" id="GO:0035269">
    <property type="term" value="P:protein O-linked glycosylation via mannose"/>
    <property type="evidence" value="ECO:0007669"/>
    <property type="project" value="TreeGrafter"/>
</dbReference>